<keyword evidence="3" id="KW-1185">Reference proteome</keyword>
<keyword evidence="2" id="KW-0808">Transferase</keyword>
<evidence type="ECO:0000313" key="2">
    <source>
        <dbReference type="EMBL" id="KKA24423.1"/>
    </source>
</evidence>
<sequence>MSSRVNGLSDSWTIIPRYVVLSPFIHVNLDYGPLCDGSVKNELKKSGEVDAAVFRQQYIPQTLEQVNNAERDAEKLRSGQGDDLVYRDLLADKAGPQVSGEPGIEEERESDKCGSISGSEDGSESEAEEAGEGDATGAADPFAKKKPRGKTFEDKEAKRQHKRQVKEEKREQRAKKMPKHIKKRLVNTTKRR</sequence>
<dbReference type="PANTHER" id="PTHR45723">
    <property type="entry name" value="SERINE/THREONINE-PROTEIN KINASE RIO1"/>
    <property type="match status" value="1"/>
</dbReference>
<accession>A0A0F4Z3G4</accession>
<gene>
    <name evidence="2" type="ORF">T310_1544</name>
</gene>
<name>A0A0F4Z3G4_RASE3</name>
<feature type="compositionally biased region" description="Acidic residues" evidence="1">
    <location>
        <begin position="121"/>
        <end position="132"/>
    </location>
</feature>
<protein>
    <submittedName>
        <fullName evidence="2">Serine/threonine-protein kinase RIO1</fullName>
        <ecNumber evidence="2">2.7.11.1</ecNumber>
    </submittedName>
</protein>
<dbReference type="STRING" id="1408163.A0A0F4Z3G4"/>
<keyword evidence="2" id="KW-0418">Kinase</keyword>
<organism evidence="2 3">
    <name type="scientific">Rasamsonia emersonii (strain ATCC 16479 / CBS 393.64 / IMI 116815)</name>
    <dbReference type="NCBI Taxonomy" id="1408163"/>
    <lineage>
        <taxon>Eukaryota</taxon>
        <taxon>Fungi</taxon>
        <taxon>Dikarya</taxon>
        <taxon>Ascomycota</taxon>
        <taxon>Pezizomycotina</taxon>
        <taxon>Eurotiomycetes</taxon>
        <taxon>Eurotiomycetidae</taxon>
        <taxon>Eurotiales</taxon>
        <taxon>Trichocomaceae</taxon>
        <taxon>Rasamsonia</taxon>
    </lineage>
</organism>
<feature type="compositionally biased region" description="Basic residues" evidence="1">
    <location>
        <begin position="172"/>
        <end position="192"/>
    </location>
</feature>
<dbReference type="InterPro" id="IPR051272">
    <property type="entry name" value="RIO-type_Ser/Thr_kinase"/>
</dbReference>
<proteinExistence type="predicted"/>
<evidence type="ECO:0000313" key="3">
    <source>
        <dbReference type="Proteomes" id="UP000053958"/>
    </source>
</evidence>
<reference evidence="2 3" key="1">
    <citation type="submission" date="2015-04" db="EMBL/GenBank/DDBJ databases">
        <authorList>
            <person name="Heijne W.H."/>
            <person name="Fedorova N.D."/>
            <person name="Nierman W.C."/>
            <person name="Vollebregt A.W."/>
            <person name="Zhao Z."/>
            <person name="Wu L."/>
            <person name="Kumar M."/>
            <person name="Stam H."/>
            <person name="van den Berg M.A."/>
            <person name="Pel H.J."/>
        </authorList>
    </citation>
    <scope>NUCLEOTIDE SEQUENCE [LARGE SCALE GENOMIC DNA]</scope>
    <source>
        <strain evidence="2 3">CBS 393.64</strain>
    </source>
</reference>
<dbReference type="EC" id="2.7.11.1" evidence="2"/>
<feature type="region of interest" description="Disordered" evidence="1">
    <location>
        <begin position="91"/>
        <end position="192"/>
    </location>
</feature>
<dbReference type="OrthoDB" id="205248at2759"/>
<dbReference type="EMBL" id="LASV01000062">
    <property type="protein sequence ID" value="KKA24423.1"/>
    <property type="molecule type" value="Genomic_DNA"/>
</dbReference>
<evidence type="ECO:0000256" key="1">
    <source>
        <dbReference type="SAM" id="MobiDB-lite"/>
    </source>
</evidence>
<dbReference type="GeneID" id="25313895"/>
<dbReference type="AlphaFoldDB" id="A0A0F4Z3G4"/>
<dbReference type="Proteomes" id="UP000053958">
    <property type="component" value="Unassembled WGS sequence"/>
</dbReference>
<comment type="caution">
    <text evidence="2">The sequence shown here is derived from an EMBL/GenBank/DDBJ whole genome shotgun (WGS) entry which is preliminary data.</text>
</comment>
<dbReference type="RefSeq" id="XP_013331035.1">
    <property type="nucleotide sequence ID" value="XM_013475581.1"/>
</dbReference>
<dbReference type="GO" id="GO:0004674">
    <property type="term" value="F:protein serine/threonine kinase activity"/>
    <property type="evidence" value="ECO:0007669"/>
    <property type="project" value="UniProtKB-EC"/>
</dbReference>